<reference evidence="3" key="1">
    <citation type="journal article" date="2007" name="Nature">
        <title>The grapevine genome sequence suggests ancestral hexaploidization in major angiosperm phyla.</title>
        <authorList>
            <consortium name="The French-Italian Public Consortium for Grapevine Genome Characterization."/>
            <person name="Jaillon O."/>
            <person name="Aury J.-M."/>
            <person name="Noel B."/>
            <person name="Policriti A."/>
            <person name="Clepet C."/>
            <person name="Casagrande A."/>
            <person name="Choisne N."/>
            <person name="Aubourg S."/>
            <person name="Vitulo N."/>
            <person name="Jubin C."/>
            <person name="Vezzi A."/>
            <person name="Legeai F."/>
            <person name="Hugueney P."/>
            <person name="Dasilva C."/>
            <person name="Horner D."/>
            <person name="Mica E."/>
            <person name="Jublot D."/>
            <person name="Poulain J."/>
            <person name="Bruyere C."/>
            <person name="Billault A."/>
            <person name="Segurens B."/>
            <person name="Gouyvenoux M."/>
            <person name="Ugarte E."/>
            <person name="Cattonaro F."/>
            <person name="Anthouard V."/>
            <person name="Vico V."/>
            <person name="Del Fabbro C."/>
            <person name="Alaux M."/>
            <person name="Di Gaspero G."/>
            <person name="Dumas V."/>
            <person name="Felice N."/>
            <person name="Paillard S."/>
            <person name="Juman I."/>
            <person name="Moroldo M."/>
            <person name="Scalabrin S."/>
            <person name="Canaguier A."/>
            <person name="Le Clainche I."/>
            <person name="Malacrida G."/>
            <person name="Durand E."/>
            <person name="Pesole G."/>
            <person name="Laucou V."/>
            <person name="Chatelet P."/>
            <person name="Merdinoglu D."/>
            <person name="Delledonne M."/>
            <person name="Pezzotti M."/>
            <person name="Lecharny A."/>
            <person name="Scarpelli C."/>
            <person name="Artiguenave F."/>
            <person name="Pe M.E."/>
            <person name="Valle G."/>
            <person name="Morgante M."/>
            <person name="Caboche M."/>
            <person name="Adam-Blondon A.-F."/>
            <person name="Weissenbach J."/>
            <person name="Quetier F."/>
            <person name="Wincker P."/>
        </authorList>
    </citation>
    <scope>NUCLEOTIDE SEQUENCE [LARGE SCALE GENOMIC DNA]</scope>
    <source>
        <strain evidence="3">cv. Pinot noir / PN40024</strain>
    </source>
</reference>
<dbReference type="Proteomes" id="UP000009183">
    <property type="component" value="Chromosome 10"/>
</dbReference>
<evidence type="ECO:0000313" key="3">
    <source>
        <dbReference type="Proteomes" id="UP000009183"/>
    </source>
</evidence>
<dbReference type="InParanoid" id="F6I3J3"/>
<evidence type="ECO:0000256" key="1">
    <source>
        <dbReference type="SAM" id="SignalP"/>
    </source>
</evidence>
<keyword evidence="1" id="KW-0732">Signal</keyword>
<organism evidence="2 3">
    <name type="scientific">Vitis vinifera</name>
    <name type="common">Grape</name>
    <dbReference type="NCBI Taxonomy" id="29760"/>
    <lineage>
        <taxon>Eukaryota</taxon>
        <taxon>Viridiplantae</taxon>
        <taxon>Streptophyta</taxon>
        <taxon>Embryophyta</taxon>
        <taxon>Tracheophyta</taxon>
        <taxon>Spermatophyta</taxon>
        <taxon>Magnoliopsida</taxon>
        <taxon>eudicotyledons</taxon>
        <taxon>Gunneridae</taxon>
        <taxon>Pentapetalae</taxon>
        <taxon>rosids</taxon>
        <taxon>Vitales</taxon>
        <taxon>Vitaceae</taxon>
        <taxon>Viteae</taxon>
        <taxon>Vitis</taxon>
    </lineage>
</organism>
<dbReference type="HOGENOM" id="CLU_2946329_0_0_1"/>
<dbReference type="EMBL" id="FN596741">
    <property type="protein sequence ID" value="CCB61511.1"/>
    <property type="molecule type" value="Genomic_DNA"/>
</dbReference>
<keyword evidence="3" id="KW-1185">Reference proteome</keyword>
<name>F6I3J3_VITVI</name>
<dbReference type="PaxDb" id="29760-VIT_10s0092g00620.t01"/>
<protein>
    <submittedName>
        <fullName evidence="2">Uncharacterized protein</fullName>
    </submittedName>
</protein>
<accession>F6I3J3</accession>
<sequence length="60" mass="6678">MGSSGLHFELIYALLVWVMRGAFKACMGSFCATWELFKSIDQGKLAQPIQLVIVDGGQWQ</sequence>
<feature type="signal peptide" evidence="1">
    <location>
        <begin position="1"/>
        <end position="24"/>
    </location>
</feature>
<feature type="chain" id="PRO_5003338089" evidence="1">
    <location>
        <begin position="25"/>
        <end position="60"/>
    </location>
</feature>
<gene>
    <name evidence="2" type="ordered locus">VIT_10s0092g00620</name>
</gene>
<proteinExistence type="predicted"/>
<dbReference type="AlphaFoldDB" id="F6I3J3"/>
<evidence type="ECO:0000313" key="2">
    <source>
        <dbReference type="EMBL" id="CCB61511.1"/>
    </source>
</evidence>